<dbReference type="InterPro" id="IPR000073">
    <property type="entry name" value="AB_hydrolase_1"/>
</dbReference>
<protein>
    <submittedName>
        <fullName evidence="2">Alpha/beta hydrolase</fullName>
    </submittedName>
</protein>
<accession>A0AAP7A0M4</accession>
<name>A0AAP7A0M4_PAEAL</name>
<keyword evidence="2" id="KW-0378">Hydrolase</keyword>
<dbReference type="PANTHER" id="PTHR10992">
    <property type="entry name" value="METHYLESTERASE FAMILY MEMBER"/>
    <property type="match status" value="1"/>
</dbReference>
<proteinExistence type="predicted"/>
<reference evidence="2 3" key="1">
    <citation type="submission" date="2020-05" db="EMBL/GenBank/DDBJ databases">
        <title>Whole genome sequencing and identification of novel metabolites from Paenibacillus alvei strain JR949.</title>
        <authorList>
            <person name="Rajendhran J."/>
            <person name="Sree Pranav P."/>
            <person name="Mahalakshmi B."/>
            <person name="Karthikeyan R."/>
        </authorList>
    </citation>
    <scope>NUCLEOTIDE SEQUENCE [LARGE SCALE GENOMIC DNA]</scope>
    <source>
        <strain evidence="2 3">JR949</strain>
    </source>
</reference>
<dbReference type="GO" id="GO:0080030">
    <property type="term" value="F:methyl indole-3-acetate esterase activity"/>
    <property type="evidence" value="ECO:0007669"/>
    <property type="project" value="TreeGrafter"/>
</dbReference>
<sequence length="226" mass="25337">MSTYLLVHGAWDGGFVWKEVAAFLRQTGHDVYTPSLTGLGERTHLAHPEIDLDTFIQDIVGVITYEQLEDVILVGHSFSGMVITGTAEQVPDRIKHLVYVDAMVPRHGESVSTLSAPFLDTPYNDTPDDNTPEFIAPRDPSDPLKSPMPTRAYMQKISISNGHAAQIPRTYIEPLDNPDSWPMTAFFRAMALRAREAGWRHLSIEQGGHWLMKTQPKQLSKLLMDI</sequence>
<gene>
    <name evidence="2" type="ORF">HMI46_17100</name>
</gene>
<dbReference type="InterPro" id="IPR029058">
    <property type="entry name" value="AB_hydrolase_fold"/>
</dbReference>
<organism evidence="2 3">
    <name type="scientific">Paenibacillus alvei</name>
    <name type="common">Bacillus alvei</name>
    <dbReference type="NCBI Taxonomy" id="44250"/>
    <lineage>
        <taxon>Bacteria</taxon>
        <taxon>Bacillati</taxon>
        <taxon>Bacillota</taxon>
        <taxon>Bacilli</taxon>
        <taxon>Bacillales</taxon>
        <taxon>Paenibacillaceae</taxon>
        <taxon>Paenibacillus</taxon>
    </lineage>
</organism>
<evidence type="ECO:0000259" key="1">
    <source>
        <dbReference type="Pfam" id="PF12697"/>
    </source>
</evidence>
<feature type="domain" description="AB hydrolase-1" evidence="1">
    <location>
        <begin position="5"/>
        <end position="219"/>
    </location>
</feature>
<dbReference type="AlphaFoldDB" id="A0AAP7A0M4"/>
<dbReference type="PANTHER" id="PTHR10992:SF1086">
    <property type="entry name" value="AB HYDROLASE-1 DOMAIN-CONTAINING PROTEIN"/>
    <property type="match status" value="1"/>
</dbReference>
<dbReference type="Pfam" id="PF12697">
    <property type="entry name" value="Abhydrolase_6"/>
    <property type="match status" value="1"/>
</dbReference>
<dbReference type="SUPFAM" id="SSF53474">
    <property type="entry name" value="alpha/beta-Hydrolases"/>
    <property type="match status" value="1"/>
</dbReference>
<comment type="caution">
    <text evidence="2">The sequence shown here is derived from an EMBL/GenBank/DDBJ whole genome shotgun (WGS) entry which is preliminary data.</text>
</comment>
<dbReference type="GO" id="GO:0080032">
    <property type="term" value="F:methyl jasmonate esterase activity"/>
    <property type="evidence" value="ECO:0007669"/>
    <property type="project" value="TreeGrafter"/>
</dbReference>
<dbReference type="Proteomes" id="UP000552038">
    <property type="component" value="Unassembled WGS sequence"/>
</dbReference>
<dbReference type="EMBL" id="JABFOR010000023">
    <property type="protein sequence ID" value="NOJ72269.1"/>
    <property type="molecule type" value="Genomic_DNA"/>
</dbReference>
<evidence type="ECO:0000313" key="3">
    <source>
        <dbReference type="Proteomes" id="UP000552038"/>
    </source>
</evidence>
<dbReference type="Gene3D" id="3.40.50.1820">
    <property type="entry name" value="alpha/beta hydrolase"/>
    <property type="match status" value="1"/>
</dbReference>
<dbReference type="InterPro" id="IPR045889">
    <property type="entry name" value="MES/HNL"/>
</dbReference>
<evidence type="ECO:0000313" key="2">
    <source>
        <dbReference type="EMBL" id="NOJ72269.1"/>
    </source>
</evidence>
<dbReference type="RefSeq" id="WP_163979421.1">
    <property type="nucleotide sequence ID" value="NZ_JABFOR010000023.1"/>
</dbReference>